<reference evidence="1 2" key="1">
    <citation type="submission" date="2019-03" db="EMBL/GenBank/DDBJ databases">
        <title>An improved genome assembly of the fluke Schistosoma japonicum.</title>
        <authorList>
            <person name="Hu W."/>
            <person name="Luo F."/>
            <person name="Yin M."/>
            <person name="Mo X."/>
            <person name="Sun C."/>
            <person name="Wu Q."/>
            <person name="Zhu B."/>
            <person name="Xiang M."/>
            <person name="Wang J."/>
            <person name="Wang Y."/>
            <person name="Zhang T."/>
            <person name="Xu B."/>
            <person name="Zheng H."/>
            <person name="Feng Z."/>
        </authorList>
    </citation>
    <scope>NUCLEOTIDE SEQUENCE [LARGE SCALE GENOMIC DNA]</scope>
    <source>
        <strain evidence="1">HuSjv2</strain>
        <tissue evidence="1">Worms</tissue>
    </source>
</reference>
<sequence length="207" mass="23899">MKLTENMKIPKPKLRCYFKGLNKQVKFVRPKNLIEHMEKELTVHILNLESKIFGLTATDLRTLVYQLAEQYHLPHRFNKDKEIAGKKWYYKLMKDHPCLSLRIPGATSMNRATSFNKNTNYNLASLSWLRTNPVNTAKQTTVSELLGIAYSKSVGMEIALNDSKFGGIWPCNRYQFDYDFCTSTLATIDTLHTPPYDVNNQEQLSTV</sequence>
<evidence type="ECO:0000313" key="2">
    <source>
        <dbReference type="Proteomes" id="UP000311919"/>
    </source>
</evidence>
<dbReference type="STRING" id="6182.A0A4Z2DU44"/>
<organism evidence="1 2">
    <name type="scientific">Schistosoma japonicum</name>
    <name type="common">Blood fluke</name>
    <dbReference type="NCBI Taxonomy" id="6182"/>
    <lineage>
        <taxon>Eukaryota</taxon>
        <taxon>Metazoa</taxon>
        <taxon>Spiralia</taxon>
        <taxon>Lophotrochozoa</taxon>
        <taxon>Platyhelminthes</taxon>
        <taxon>Trematoda</taxon>
        <taxon>Digenea</taxon>
        <taxon>Strigeidida</taxon>
        <taxon>Schistosomatoidea</taxon>
        <taxon>Schistosomatidae</taxon>
        <taxon>Schistosoma</taxon>
    </lineage>
</organism>
<protein>
    <submittedName>
        <fullName evidence="1">Uncharacterized protein</fullName>
    </submittedName>
</protein>
<proteinExistence type="predicted"/>
<gene>
    <name evidence="1" type="ORF">EWB00_005649</name>
</gene>
<dbReference type="OrthoDB" id="6144466at2759"/>
<keyword evidence="2" id="KW-1185">Reference proteome</keyword>
<name>A0A4Z2DU44_SCHJA</name>
<feature type="non-terminal residue" evidence="1">
    <location>
        <position position="207"/>
    </location>
</feature>
<comment type="caution">
    <text evidence="1">The sequence shown here is derived from an EMBL/GenBank/DDBJ whole genome shotgun (WGS) entry which is preliminary data.</text>
</comment>
<accession>A0A4Z2DU44</accession>
<dbReference type="EMBL" id="SKCS01000037">
    <property type="protein sequence ID" value="TNN19977.1"/>
    <property type="molecule type" value="Genomic_DNA"/>
</dbReference>
<dbReference type="Proteomes" id="UP000311919">
    <property type="component" value="Unassembled WGS sequence"/>
</dbReference>
<evidence type="ECO:0000313" key="1">
    <source>
        <dbReference type="EMBL" id="TNN19977.1"/>
    </source>
</evidence>
<dbReference type="AlphaFoldDB" id="A0A4Z2DU44"/>